<name>A0A8H7UNF0_MORIS</name>
<feature type="signal peptide" evidence="1">
    <location>
        <begin position="1"/>
        <end position="18"/>
    </location>
</feature>
<reference evidence="2" key="1">
    <citation type="submission" date="2020-12" db="EMBL/GenBank/DDBJ databases">
        <title>Metabolic potential, ecology and presence of endohyphal bacteria is reflected in genomic diversity of Mucoromycotina.</title>
        <authorList>
            <person name="Muszewska A."/>
            <person name="Okrasinska A."/>
            <person name="Steczkiewicz K."/>
            <person name="Drgas O."/>
            <person name="Orlowska M."/>
            <person name="Perlinska-Lenart U."/>
            <person name="Aleksandrzak-Piekarczyk T."/>
            <person name="Szatraj K."/>
            <person name="Zielenkiewicz U."/>
            <person name="Pilsyk S."/>
            <person name="Malc E."/>
            <person name="Mieczkowski P."/>
            <person name="Kruszewska J.S."/>
            <person name="Biernat P."/>
            <person name="Pawlowska J."/>
        </authorList>
    </citation>
    <scope>NUCLEOTIDE SEQUENCE</scope>
    <source>
        <strain evidence="2">WA0000067209</strain>
    </source>
</reference>
<evidence type="ECO:0000256" key="1">
    <source>
        <dbReference type="SAM" id="SignalP"/>
    </source>
</evidence>
<evidence type="ECO:0000313" key="2">
    <source>
        <dbReference type="EMBL" id="KAG2186173.1"/>
    </source>
</evidence>
<dbReference type="EMBL" id="JAEPQZ010000001">
    <property type="protein sequence ID" value="KAG2186173.1"/>
    <property type="molecule type" value="Genomic_DNA"/>
</dbReference>
<proteinExistence type="predicted"/>
<keyword evidence="3" id="KW-1185">Reference proteome</keyword>
<comment type="caution">
    <text evidence="2">The sequence shown here is derived from an EMBL/GenBank/DDBJ whole genome shotgun (WGS) entry which is preliminary data.</text>
</comment>
<evidence type="ECO:0000313" key="3">
    <source>
        <dbReference type="Proteomes" id="UP000654370"/>
    </source>
</evidence>
<organism evidence="2 3">
    <name type="scientific">Mortierella isabellina</name>
    <name type="common">Filamentous fungus</name>
    <name type="synonym">Umbelopsis isabellina</name>
    <dbReference type="NCBI Taxonomy" id="91625"/>
    <lineage>
        <taxon>Eukaryota</taxon>
        <taxon>Fungi</taxon>
        <taxon>Fungi incertae sedis</taxon>
        <taxon>Mucoromycota</taxon>
        <taxon>Mucoromycotina</taxon>
        <taxon>Umbelopsidomycetes</taxon>
        <taxon>Umbelopsidales</taxon>
        <taxon>Umbelopsidaceae</taxon>
        <taxon>Umbelopsis</taxon>
    </lineage>
</organism>
<dbReference type="AlphaFoldDB" id="A0A8H7UNF0"/>
<sequence>MLLLRTVVLSVLPILAAAAPIFVESRKSDVEPASYLIFESLCEYYENVSDEVLEAATLEMLYEDGLFDALKEDIGPVDARPLLQSTLRVHFSINHANILSQIRPLVSEILPTLLPLDQHEQDEDWLPGDRTAEALVPALYNLNQVMGFRLGNLMKTDALLHDLNERSALACRISDPFMVPIQKNLHVPSRNLVRSRAYLFSGFESAKQQLWTQYDEQIDDVIRVVMEDFMDDE</sequence>
<protein>
    <submittedName>
        <fullName evidence="2">Uncharacterized protein</fullName>
    </submittedName>
</protein>
<gene>
    <name evidence="2" type="ORF">INT43_002611</name>
</gene>
<keyword evidence="1" id="KW-0732">Signal</keyword>
<accession>A0A8H7UNF0</accession>
<dbReference type="Proteomes" id="UP000654370">
    <property type="component" value="Unassembled WGS sequence"/>
</dbReference>
<feature type="chain" id="PRO_5034257800" evidence="1">
    <location>
        <begin position="19"/>
        <end position="233"/>
    </location>
</feature>
<dbReference type="OrthoDB" id="2246061at2759"/>